<dbReference type="EMBL" id="NKCL01000779">
    <property type="protein sequence ID" value="RSL51673.1"/>
    <property type="molecule type" value="Genomic_DNA"/>
</dbReference>
<gene>
    <name evidence="2" type="ORF">CEP51_015170</name>
</gene>
<proteinExistence type="predicted"/>
<protein>
    <submittedName>
        <fullName evidence="2">Uncharacterized protein</fullName>
    </submittedName>
</protein>
<dbReference type="Proteomes" id="UP000287972">
    <property type="component" value="Unassembled WGS sequence"/>
</dbReference>
<evidence type="ECO:0000313" key="2">
    <source>
        <dbReference type="EMBL" id="RSL51673.1"/>
    </source>
</evidence>
<evidence type="ECO:0000256" key="1">
    <source>
        <dbReference type="SAM" id="MobiDB-lite"/>
    </source>
</evidence>
<feature type="region of interest" description="Disordered" evidence="1">
    <location>
        <begin position="1"/>
        <end position="29"/>
    </location>
</feature>
<organism evidence="2 3">
    <name type="scientific">Fusarium floridanum</name>
    <dbReference type="NCBI Taxonomy" id="1325733"/>
    <lineage>
        <taxon>Eukaryota</taxon>
        <taxon>Fungi</taxon>
        <taxon>Dikarya</taxon>
        <taxon>Ascomycota</taxon>
        <taxon>Pezizomycotina</taxon>
        <taxon>Sordariomycetes</taxon>
        <taxon>Hypocreomycetidae</taxon>
        <taxon>Hypocreales</taxon>
        <taxon>Nectriaceae</taxon>
        <taxon>Fusarium</taxon>
        <taxon>Fusarium solani species complex</taxon>
    </lineage>
</organism>
<name>A0A428PF75_9HYPO</name>
<feature type="compositionally biased region" description="Basic residues" evidence="1">
    <location>
        <begin position="119"/>
        <end position="128"/>
    </location>
</feature>
<reference evidence="2 3" key="1">
    <citation type="submission" date="2017-06" db="EMBL/GenBank/DDBJ databases">
        <title>Comparative genomic analysis of Ambrosia Fusariam Clade fungi.</title>
        <authorList>
            <person name="Stajich J.E."/>
            <person name="Carrillo J."/>
            <person name="Kijimoto T."/>
            <person name="Eskalen A."/>
            <person name="O'Donnell K."/>
            <person name="Kasson M."/>
        </authorList>
    </citation>
    <scope>NUCLEOTIDE SEQUENCE [LARGE SCALE GENOMIC DNA]</scope>
    <source>
        <strain evidence="2 3">NRRL62606</strain>
    </source>
</reference>
<keyword evidence="3" id="KW-1185">Reference proteome</keyword>
<accession>A0A428PF75</accession>
<comment type="caution">
    <text evidence="2">The sequence shown here is derived from an EMBL/GenBank/DDBJ whole genome shotgun (WGS) entry which is preliminary data.</text>
</comment>
<feature type="region of interest" description="Disordered" evidence="1">
    <location>
        <begin position="104"/>
        <end position="128"/>
    </location>
</feature>
<sequence length="191" mass="21260">MSCLGPIPVLDEDPDGHDGSQPKQRQSPILDKDDVKYITDMGIEIRQKYELVLSQTTCTGVNGVEQLRLKVESQKGRIDVKTDIKKGFQQIRDKLQEAVHELRHIPTKSQSRKPEGRIKGSKVSKRSKSPRSFGAFKILEVFENLKQLFGQTERDVAAIASHVYLRHVLGSKKPFATAASLLAPLSTAGEV</sequence>
<dbReference type="AlphaFoldDB" id="A0A428PF75"/>
<evidence type="ECO:0000313" key="3">
    <source>
        <dbReference type="Proteomes" id="UP000287972"/>
    </source>
</evidence>